<dbReference type="EMBL" id="BGZK01000689">
    <property type="protein sequence ID" value="GBP56320.1"/>
    <property type="molecule type" value="Genomic_DNA"/>
</dbReference>
<evidence type="ECO:0000256" key="1">
    <source>
        <dbReference type="SAM" id="Phobius"/>
    </source>
</evidence>
<keyword evidence="1" id="KW-0812">Transmembrane</keyword>
<evidence type="ECO:0000313" key="3">
    <source>
        <dbReference type="Proteomes" id="UP000299102"/>
    </source>
</evidence>
<proteinExistence type="predicted"/>
<keyword evidence="3" id="KW-1185">Reference proteome</keyword>
<gene>
    <name evidence="2" type="ORF">EVAR_28900_1</name>
</gene>
<dbReference type="Proteomes" id="UP000299102">
    <property type="component" value="Unassembled WGS sequence"/>
</dbReference>
<organism evidence="2 3">
    <name type="scientific">Eumeta variegata</name>
    <name type="common">Bagworm moth</name>
    <name type="synonym">Eumeta japonica</name>
    <dbReference type="NCBI Taxonomy" id="151549"/>
    <lineage>
        <taxon>Eukaryota</taxon>
        <taxon>Metazoa</taxon>
        <taxon>Ecdysozoa</taxon>
        <taxon>Arthropoda</taxon>
        <taxon>Hexapoda</taxon>
        <taxon>Insecta</taxon>
        <taxon>Pterygota</taxon>
        <taxon>Neoptera</taxon>
        <taxon>Endopterygota</taxon>
        <taxon>Lepidoptera</taxon>
        <taxon>Glossata</taxon>
        <taxon>Ditrysia</taxon>
        <taxon>Tineoidea</taxon>
        <taxon>Psychidae</taxon>
        <taxon>Oiketicinae</taxon>
        <taxon>Eumeta</taxon>
    </lineage>
</organism>
<sequence length="290" mass="31475">MWPESAVGVINFENTNKLQALFNESVEYRSQFKEAHEALLVTLIDFKTEHEVSGRLPQPFPNGNQVLGAVVTSGESGRVHTFHIESIKLPDELRCDLNKLTATTLECCQPATSSWSLSRRNVCSLDNIPRDEDLGGSKPLQNCGGNRIQKHERLMRRSWTKDGLHFADSAVGGPFRTTPVRGAIRLGVEYAVVRGWVRNDPDFKLSAVSGSGTGSAVHSWILGSYPTEFSFRISIFVIATVSASVVGVTFSGAAVLLPSLVVATRNSAGHFIMARASIVTCAQSSSALRA</sequence>
<reference evidence="2 3" key="1">
    <citation type="journal article" date="2019" name="Commun. Biol.">
        <title>The bagworm genome reveals a unique fibroin gene that provides high tensile strength.</title>
        <authorList>
            <person name="Kono N."/>
            <person name="Nakamura H."/>
            <person name="Ohtoshi R."/>
            <person name="Tomita M."/>
            <person name="Numata K."/>
            <person name="Arakawa K."/>
        </authorList>
    </citation>
    <scope>NUCLEOTIDE SEQUENCE [LARGE SCALE GENOMIC DNA]</scope>
</reference>
<evidence type="ECO:0000313" key="2">
    <source>
        <dbReference type="EMBL" id="GBP56320.1"/>
    </source>
</evidence>
<protein>
    <submittedName>
        <fullName evidence="2">Uncharacterized protein</fullName>
    </submittedName>
</protein>
<keyword evidence="1" id="KW-1133">Transmembrane helix</keyword>
<feature type="transmembrane region" description="Helical" evidence="1">
    <location>
        <begin position="233"/>
        <end position="257"/>
    </location>
</feature>
<name>A0A4C1WZP1_EUMVA</name>
<dbReference type="AlphaFoldDB" id="A0A4C1WZP1"/>
<keyword evidence="1" id="KW-0472">Membrane</keyword>
<accession>A0A4C1WZP1</accession>
<comment type="caution">
    <text evidence="2">The sequence shown here is derived from an EMBL/GenBank/DDBJ whole genome shotgun (WGS) entry which is preliminary data.</text>
</comment>